<dbReference type="Proteomes" id="UP000050741">
    <property type="component" value="Unassembled WGS sequence"/>
</dbReference>
<keyword evidence="1" id="KW-1185">Reference proteome</keyword>
<name>A0A183C3B2_GLOPA</name>
<dbReference type="WBParaSite" id="GPLIN_000735600">
    <property type="protein sequence ID" value="GPLIN_000735600"/>
    <property type="gene ID" value="GPLIN_000735600"/>
</dbReference>
<reference evidence="1" key="1">
    <citation type="submission" date="2014-05" db="EMBL/GenBank/DDBJ databases">
        <title>The genome and life-stage specific transcriptomes of Globodera pallida elucidate key aspects of plant parasitism by a cyst nematode.</title>
        <authorList>
            <person name="Cotton J.A."/>
            <person name="Lilley C.J."/>
            <person name="Jones L.M."/>
            <person name="Kikuchi T."/>
            <person name="Reid A.J."/>
            <person name="Thorpe P."/>
            <person name="Tsai I.J."/>
            <person name="Beasley H."/>
            <person name="Blok V."/>
            <person name="Cock P.J.A."/>
            <person name="Van den Akker S.E."/>
            <person name="Holroyd N."/>
            <person name="Hunt M."/>
            <person name="Mantelin S."/>
            <person name="Naghra H."/>
            <person name="Pain A."/>
            <person name="Palomares-Rius J.E."/>
            <person name="Zarowiecki M."/>
            <person name="Berriman M."/>
            <person name="Jones J.T."/>
            <person name="Urwin P.E."/>
        </authorList>
    </citation>
    <scope>NUCLEOTIDE SEQUENCE [LARGE SCALE GENOMIC DNA]</scope>
    <source>
        <strain evidence="1">Lindley</strain>
    </source>
</reference>
<protein>
    <submittedName>
        <fullName evidence="2">Transposase</fullName>
    </submittedName>
</protein>
<evidence type="ECO:0000313" key="2">
    <source>
        <dbReference type="WBParaSite" id="GPLIN_000735600"/>
    </source>
</evidence>
<sequence length="82" mass="9317">MGDTIQHGHTLRKTQHLRLRKDTPHHKVRLWASVEMDAVPGRRTKSYGHGPFRAEPTQDLLAAGVYTLGTPEDDTRRMSSLQ</sequence>
<proteinExistence type="predicted"/>
<accession>A0A183C3B2</accession>
<dbReference type="AlphaFoldDB" id="A0A183C3B2"/>
<organism evidence="1 2">
    <name type="scientific">Globodera pallida</name>
    <name type="common">Potato cyst nematode worm</name>
    <name type="synonym">Heterodera pallida</name>
    <dbReference type="NCBI Taxonomy" id="36090"/>
    <lineage>
        <taxon>Eukaryota</taxon>
        <taxon>Metazoa</taxon>
        <taxon>Ecdysozoa</taxon>
        <taxon>Nematoda</taxon>
        <taxon>Chromadorea</taxon>
        <taxon>Rhabditida</taxon>
        <taxon>Tylenchina</taxon>
        <taxon>Tylenchomorpha</taxon>
        <taxon>Tylenchoidea</taxon>
        <taxon>Heteroderidae</taxon>
        <taxon>Heteroderinae</taxon>
        <taxon>Globodera</taxon>
    </lineage>
</organism>
<reference evidence="2" key="2">
    <citation type="submission" date="2016-06" db="UniProtKB">
        <authorList>
            <consortium name="WormBaseParasite"/>
        </authorList>
    </citation>
    <scope>IDENTIFICATION</scope>
</reference>
<evidence type="ECO:0000313" key="1">
    <source>
        <dbReference type="Proteomes" id="UP000050741"/>
    </source>
</evidence>